<evidence type="ECO:0000313" key="1">
    <source>
        <dbReference type="EMBL" id="GBN80866.1"/>
    </source>
</evidence>
<dbReference type="AlphaFoldDB" id="A0A4Y2RZU2"/>
<protein>
    <submittedName>
        <fullName evidence="1">Uncharacterized protein</fullName>
    </submittedName>
</protein>
<keyword evidence="2" id="KW-1185">Reference proteome</keyword>
<reference evidence="1 2" key="1">
    <citation type="journal article" date="2019" name="Sci. Rep.">
        <title>Orb-weaving spider Araneus ventricosus genome elucidates the spidroin gene catalogue.</title>
        <authorList>
            <person name="Kono N."/>
            <person name="Nakamura H."/>
            <person name="Ohtoshi R."/>
            <person name="Moran D.A.P."/>
            <person name="Shinohara A."/>
            <person name="Yoshida Y."/>
            <person name="Fujiwara M."/>
            <person name="Mori M."/>
            <person name="Tomita M."/>
            <person name="Arakawa K."/>
        </authorList>
    </citation>
    <scope>NUCLEOTIDE SEQUENCE [LARGE SCALE GENOMIC DNA]</scope>
</reference>
<gene>
    <name evidence="1" type="ORF">AVEN_243936_1</name>
</gene>
<evidence type="ECO:0000313" key="2">
    <source>
        <dbReference type="Proteomes" id="UP000499080"/>
    </source>
</evidence>
<dbReference type="EMBL" id="BGPR01019065">
    <property type="protein sequence ID" value="GBN80866.1"/>
    <property type="molecule type" value="Genomic_DNA"/>
</dbReference>
<name>A0A4Y2RZU2_ARAVE</name>
<proteinExistence type="predicted"/>
<comment type="caution">
    <text evidence="1">The sequence shown here is derived from an EMBL/GenBank/DDBJ whole genome shotgun (WGS) entry which is preliminary data.</text>
</comment>
<accession>A0A4Y2RZU2</accession>
<sequence length="95" mass="10229">MTRTTPELASFSPRFRTTLASSVLLPGSAPDWVGRGEGGVVSRTGGRAFGPLRMIQCATVPHVLVILSRIGFRAWSLPAPRPRSYHLATAAPKRC</sequence>
<dbReference type="Proteomes" id="UP000499080">
    <property type="component" value="Unassembled WGS sequence"/>
</dbReference>
<organism evidence="1 2">
    <name type="scientific">Araneus ventricosus</name>
    <name type="common">Orbweaver spider</name>
    <name type="synonym">Epeira ventricosa</name>
    <dbReference type="NCBI Taxonomy" id="182803"/>
    <lineage>
        <taxon>Eukaryota</taxon>
        <taxon>Metazoa</taxon>
        <taxon>Ecdysozoa</taxon>
        <taxon>Arthropoda</taxon>
        <taxon>Chelicerata</taxon>
        <taxon>Arachnida</taxon>
        <taxon>Araneae</taxon>
        <taxon>Araneomorphae</taxon>
        <taxon>Entelegynae</taxon>
        <taxon>Araneoidea</taxon>
        <taxon>Araneidae</taxon>
        <taxon>Araneus</taxon>
    </lineage>
</organism>